<feature type="transmembrane region" description="Helical" evidence="3">
    <location>
        <begin position="239"/>
        <end position="259"/>
    </location>
</feature>
<dbReference type="InterPro" id="IPR033704">
    <property type="entry name" value="dUTPase_trimeric"/>
</dbReference>
<evidence type="ECO:0008006" key="6">
    <source>
        <dbReference type="Google" id="ProtNLM"/>
    </source>
</evidence>
<gene>
    <name evidence="4" type="ORF">H9864_07795</name>
</gene>
<feature type="transmembrane region" description="Helical" evidence="3">
    <location>
        <begin position="176"/>
        <end position="198"/>
    </location>
</feature>
<keyword evidence="1" id="KW-0378">Hydrolase</keyword>
<dbReference type="GO" id="GO:0008829">
    <property type="term" value="F:dCTP deaminase activity"/>
    <property type="evidence" value="ECO:0007669"/>
    <property type="project" value="InterPro"/>
</dbReference>
<evidence type="ECO:0000256" key="3">
    <source>
        <dbReference type="SAM" id="Phobius"/>
    </source>
</evidence>
<dbReference type="InterPro" id="IPR011962">
    <property type="entry name" value="dCTP_deaminase"/>
</dbReference>
<comment type="caution">
    <text evidence="4">The sequence shown here is derived from an EMBL/GenBank/DDBJ whole genome shotgun (WGS) entry which is preliminary data.</text>
</comment>
<feature type="transmembrane region" description="Helical" evidence="3">
    <location>
        <begin position="210"/>
        <end position="232"/>
    </location>
</feature>
<organism evidence="4 5">
    <name type="scientific">Candidatus Faecalibacterium intestinavium</name>
    <dbReference type="NCBI Taxonomy" id="2838580"/>
    <lineage>
        <taxon>Bacteria</taxon>
        <taxon>Bacillati</taxon>
        <taxon>Bacillota</taxon>
        <taxon>Clostridia</taxon>
        <taxon>Eubacteriales</taxon>
        <taxon>Oscillospiraceae</taxon>
        <taxon>Faecalibacterium</taxon>
    </lineage>
</organism>
<proteinExistence type="predicted"/>
<evidence type="ECO:0000256" key="2">
    <source>
        <dbReference type="ARBA" id="ARBA00023080"/>
    </source>
</evidence>
<keyword evidence="2" id="KW-0546">Nucleotide metabolism</keyword>
<sequence length="260" mass="28552">MILADKQIRELGDRLIVPFASDQVQSICYDLTTEAFCSAPGSETDEITLAPGDSVFVKTKERIRLPDDMAGVVCLRNSRIRQGLDLNAPVYQPGHDTKIFFRLTNISHQAIQLDCGKGIASIMFEQLSVEVEQPYNGTFQSEFEFKGMGAYTSALSKDMTNIAEKVDHVKNIEKSIYGNVLALMAIFVAIFSLINVNISLTVQNVGAKLLLTMNFATIGSIGFLMAVINTVLPSGKHRIWIWIGCILAFAAAIAVQFVLP</sequence>
<keyword evidence="3" id="KW-0812">Transmembrane</keyword>
<dbReference type="Proteomes" id="UP000824178">
    <property type="component" value="Unassembled WGS sequence"/>
</dbReference>
<keyword evidence="3" id="KW-1133">Transmembrane helix</keyword>
<reference evidence="4" key="1">
    <citation type="journal article" date="2021" name="PeerJ">
        <title>Extensive microbial diversity within the chicken gut microbiome revealed by metagenomics and culture.</title>
        <authorList>
            <person name="Gilroy R."/>
            <person name="Ravi A."/>
            <person name="Getino M."/>
            <person name="Pursley I."/>
            <person name="Horton D.L."/>
            <person name="Alikhan N.F."/>
            <person name="Baker D."/>
            <person name="Gharbi K."/>
            <person name="Hall N."/>
            <person name="Watson M."/>
            <person name="Adriaenssens E.M."/>
            <person name="Foster-Nyarko E."/>
            <person name="Jarju S."/>
            <person name="Secka A."/>
            <person name="Antonio M."/>
            <person name="Oren A."/>
            <person name="Chaudhuri R.R."/>
            <person name="La Ragione R."/>
            <person name="Hildebrand F."/>
            <person name="Pallen M.J."/>
        </authorList>
    </citation>
    <scope>NUCLEOTIDE SEQUENCE</scope>
    <source>
        <strain evidence="4">742</strain>
    </source>
</reference>
<dbReference type="Gene3D" id="2.70.40.10">
    <property type="match status" value="1"/>
</dbReference>
<dbReference type="AlphaFoldDB" id="A0A9E2NR41"/>
<evidence type="ECO:0000256" key="1">
    <source>
        <dbReference type="ARBA" id="ARBA00022801"/>
    </source>
</evidence>
<dbReference type="Pfam" id="PF22769">
    <property type="entry name" value="DCD"/>
    <property type="match status" value="1"/>
</dbReference>
<dbReference type="EMBL" id="JAHLFH010000165">
    <property type="protein sequence ID" value="MBU3820252.1"/>
    <property type="molecule type" value="Genomic_DNA"/>
</dbReference>
<name>A0A9E2NR41_9FIRM</name>
<accession>A0A9E2NR41</accession>
<dbReference type="SUPFAM" id="SSF51283">
    <property type="entry name" value="dUTPase-like"/>
    <property type="match status" value="1"/>
</dbReference>
<protein>
    <recommendedName>
        <fullName evidence="6">dUTPase-like domain-containing protein</fullName>
    </recommendedName>
</protein>
<evidence type="ECO:0000313" key="5">
    <source>
        <dbReference type="Proteomes" id="UP000824178"/>
    </source>
</evidence>
<dbReference type="PANTHER" id="PTHR42680">
    <property type="entry name" value="DCTP DEAMINASE"/>
    <property type="match status" value="1"/>
</dbReference>
<dbReference type="CDD" id="cd07557">
    <property type="entry name" value="trimeric_dUTPase"/>
    <property type="match status" value="1"/>
</dbReference>
<dbReference type="InterPro" id="IPR036157">
    <property type="entry name" value="dUTPase-like_sf"/>
</dbReference>
<evidence type="ECO:0000313" key="4">
    <source>
        <dbReference type="EMBL" id="MBU3820252.1"/>
    </source>
</evidence>
<dbReference type="PANTHER" id="PTHR42680:SF3">
    <property type="entry name" value="DCTP DEAMINASE"/>
    <property type="match status" value="1"/>
</dbReference>
<keyword evidence="3" id="KW-0472">Membrane</keyword>
<dbReference type="GO" id="GO:0006229">
    <property type="term" value="P:dUTP biosynthetic process"/>
    <property type="evidence" value="ECO:0007669"/>
    <property type="project" value="InterPro"/>
</dbReference>
<reference evidence="4" key="2">
    <citation type="submission" date="2021-04" db="EMBL/GenBank/DDBJ databases">
        <authorList>
            <person name="Gilroy R."/>
        </authorList>
    </citation>
    <scope>NUCLEOTIDE SEQUENCE</scope>
    <source>
        <strain evidence="4">742</strain>
    </source>
</reference>